<evidence type="ECO:0000259" key="6">
    <source>
        <dbReference type="Pfam" id="PF01850"/>
    </source>
</evidence>
<keyword evidence="2 5" id="KW-0540">Nuclease</keyword>
<evidence type="ECO:0000256" key="3">
    <source>
        <dbReference type="ARBA" id="ARBA00022723"/>
    </source>
</evidence>
<keyword evidence="5" id="KW-0460">Magnesium</keyword>
<keyword evidence="5" id="KW-0800">Toxin</keyword>
<dbReference type="RefSeq" id="WP_162423899.1">
    <property type="nucleotide sequence ID" value="NZ_WVIE01000015.1"/>
</dbReference>
<evidence type="ECO:0000256" key="1">
    <source>
        <dbReference type="ARBA" id="ARBA00022649"/>
    </source>
</evidence>
<dbReference type="GO" id="GO:0016787">
    <property type="term" value="F:hydrolase activity"/>
    <property type="evidence" value="ECO:0007669"/>
    <property type="project" value="UniProtKB-KW"/>
</dbReference>
<dbReference type="HAMAP" id="MF_00265">
    <property type="entry name" value="VapC_Nob1"/>
    <property type="match status" value="1"/>
</dbReference>
<keyword evidence="4 5" id="KW-0378">Hydrolase</keyword>
<name>A0A8J7Z8J7_9CYAN</name>
<comment type="caution">
    <text evidence="7">The sequence shown here is derived from an EMBL/GenBank/DDBJ whole genome shotgun (WGS) entry which is preliminary data.</text>
</comment>
<keyword evidence="8" id="KW-1185">Reference proteome</keyword>
<accession>A0A8J7Z8J7</accession>
<dbReference type="EC" id="3.1.-.-" evidence="5"/>
<feature type="binding site" evidence="5">
    <location>
        <position position="15"/>
    </location>
    <ligand>
        <name>Mg(2+)</name>
        <dbReference type="ChEBI" id="CHEBI:18420"/>
    </ligand>
</feature>
<comment type="similarity">
    <text evidence="5">Belongs to the PINc/VapC protein family.</text>
</comment>
<proteinExistence type="inferred from homology"/>
<dbReference type="GO" id="GO:0004540">
    <property type="term" value="F:RNA nuclease activity"/>
    <property type="evidence" value="ECO:0007669"/>
    <property type="project" value="InterPro"/>
</dbReference>
<dbReference type="GO" id="GO:0090729">
    <property type="term" value="F:toxin activity"/>
    <property type="evidence" value="ECO:0007669"/>
    <property type="project" value="UniProtKB-KW"/>
</dbReference>
<dbReference type="SUPFAM" id="SSF88723">
    <property type="entry name" value="PIN domain-like"/>
    <property type="match status" value="1"/>
</dbReference>
<feature type="binding site" evidence="5">
    <location>
        <position position="109"/>
    </location>
    <ligand>
        <name>Mg(2+)</name>
        <dbReference type="ChEBI" id="CHEBI:18420"/>
    </ligand>
</feature>
<dbReference type="InterPro" id="IPR022907">
    <property type="entry name" value="VapC_family"/>
</dbReference>
<feature type="domain" description="PIN" evidence="6">
    <location>
        <begin position="14"/>
        <end position="134"/>
    </location>
</feature>
<dbReference type="AlphaFoldDB" id="A0A8J7Z8J7"/>
<dbReference type="Proteomes" id="UP000646053">
    <property type="component" value="Unassembled WGS sequence"/>
</dbReference>
<gene>
    <name evidence="5" type="primary">vapC</name>
    <name evidence="7" type="ORF">GS601_13905</name>
</gene>
<keyword evidence="3 5" id="KW-0479">Metal-binding</keyword>
<dbReference type="Gene3D" id="3.40.50.1010">
    <property type="entry name" value="5'-nuclease"/>
    <property type="match status" value="1"/>
</dbReference>
<dbReference type="GO" id="GO:0000287">
    <property type="term" value="F:magnesium ion binding"/>
    <property type="evidence" value="ECO:0007669"/>
    <property type="project" value="UniProtKB-UniRule"/>
</dbReference>
<organism evidence="7 8">
    <name type="scientific">Myxacorys almedinensis A</name>
    <dbReference type="NCBI Taxonomy" id="2690445"/>
    <lineage>
        <taxon>Bacteria</taxon>
        <taxon>Bacillati</taxon>
        <taxon>Cyanobacteriota</taxon>
        <taxon>Cyanophyceae</taxon>
        <taxon>Leptolyngbyales</taxon>
        <taxon>Leptolyngbyaceae</taxon>
        <taxon>Myxacorys</taxon>
        <taxon>Myxacorys almedinensis</taxon>
    </lineage>
</organism>
<dbReference type="InterPro" id="IPR052106">
    <property type="entry name" value="PINc/VapC_TA"/>
</dbReference>
<dbReference type="PANTHER" id="PTHR38826">
    <property type="entry name" value="RIBONUCLEASE VAPC13"/>
    <property type="match status" value="1"/>
</dbReference>
<dbReference type="InterPro" id="IPR002716">
    <property type="entry name" value="PIN_dom"/>
</dbReference>
<dbReference type="InterPro" id="IPR029060">
    <property type="entry name" value="PIN-like_dom_sf"/>
</dbReference>
<evidence type="ECO:0000313" key="7">
    <source>
        <dbReference type="EMBL" id="NDJ18373.1"/>
    </source>
</evidence>
<dbReference type="Pfam" id="PF01850">
    <property type="entry name" value="PIN"/>
    <property type="match status" value="1"/>
</dbReference>
<evidence type="ECO:0000313" key="8">
    <source>
        <dbReference type="Proteomes" id="UP000646053"/>
    </source>
</evidence>
<evidence type="ECO:0000256" key="2">
    <source>
        <dbReference type="ARBA" id="ARBA00022722"/>
    </source>
</evidence>
<sequence length="146" mass="16445">MEWLIQLQGQTIGLDTAPMIYFIEQNSTHLEKVRAFFAAMRRGEFRVVTSTLTLTEVLVHPLRAGNVELAREYRDIILDQAYLITFPVSAAIAERAAQLRANYNLRTPDAIQIATALQEGATVFLTNDARLPDITDLKMLVLNDLL</sequence>
<protein>
    <recommendedName>
        <fullName evidence="5">Ribonuclease VapC</fullName>
        <shortName evidence="5">RNase VapC</shortName>
        <ecNumber evidence="5">3.1.-.-</ecNumber>
    </recommendedName>
    <alternativeName>
        <fullName evidence="5">Toxin VapC</fullName>
    </alternativeName>
</protein>
<dbReference type="PANTHER" id="PTHR38826:SF5">
    <property type="entry name" value="RIBONUCLEASE VAPC13"/>
    <property type="match status" value="1"/>
</dbReference>
<evidence type="ECO:0000256" key="5">
    <source>
        <dbReference type="HAMAP-Rule" id="MF_00265"/>
    </source>
</evidence>
<comment type="cofactor">
    <cofactor evidence="5">
        <name>Mg(2+)</name>
        <dbReference type="ChEBI" id="CHEBI:18420"/>
    </cofactor>
</comment>
<dbReference type="EMBL" id="WVIE01000015">
    <property type="protein sequence ID" value="NDJ18373.1"/>
    <property type="molecule type" value="Genomic_DNA"/>
</dbReference>
<reference evidence="7" key="1">
    <citation type="submission" date="2019-12" db="EMBL/GenBank/DDBJ databases">
        <title>High-Quality draft genome sequences of three cyanobacteria isolated from the limestone walls of the Old Cathedral of Coimbra.</title>
        <authorList>
            <person name="Tiago I."/>
            <person name="Soares F."/>
            <person name="Portugal A."/>
        </authorList>
    </citation>
    <scope>NUCLEOTIDE SEQUENCE</scope>
    <source>
        <strain evidence="7">A</strain>
    </source>
</reference>
<comment type="function">
    <text evidence="5">Toxic component of a toxin-antitoxin (TA) system. An RNase.</text>
</comment>
<evidence type="ECO:0000256" key="4">
    <source>
        <dbReference type="ARBA" id="ARBA00022801"/>
    </source>
</evidence>
<dbReference type="CDD" id="cd09874">
    <property type="entry name" value="PIN_MT3492-like"/>
    <property type="match status" value="1"/>
</dbReference>
<keyword evidence="1 5" id="KW-1277">Toxin-antitoxin system</keyword>